<dbReference type="Pfam" id="PF10035">
    <property type="entry name" value="DUF2179"/>
    <property type="match status" value="1"/>
</dbReference>
<dbReference type="PANTHER" id="PTHR33545">
    <property type="entry name" value="UPF0750 MEMBRANE PROTEIN YITT-RELATED"/>
    <property type="match status" value="1"/>
</dbReference>
<proteinExistence type="predicted"/>
<feature type="transmembrane region" description="Helical" evidence="6">
    <location>
        <begin position="12"/>
        <end position="33"/>
    </location>
</feature>
<feature type="transmembrane region" description="Helical" evidence="6">
    <location>
        <begin position="113"/>
        <end position="131"/>
    </location>
</feature>
<dbReference type="InterPro" id="IPR015867">
    <property type="entry name" value="N-reg_PII/ATP_PRibTrfase_C"/>
</dbReference>
<feature type="transmembrane region" description="Helical" evidence="6">
    <location>
        <begin position="82"/>
        <end position="101"/>
    </location>
</feature>
<dbReference type="GO" id="GO:0005886">
    <property type="term" value="C:plasma membrane"/>
    <property type="evidence" value="ECO:0007669"/>
    <property type="project" value="UniProtKB-SubCell"/>
</dbReference>
<evidence type="ECO:0000256" key="5">
    <source>
        <dbReference type="ARBA" id="ARBA00023136"/>
    </source>
</evidence>
<feature type="transmembrane region" description="Helical" evidence="6">
    <location>
        <begin position="152"/>
        <end position="174"/>
    </location>
</feature>
<feature type="transmembrane region" description="Helical" evidence="6">
    <location>
        <begin position="53"/>
        <end position="75"/>
    </location>
</feature>
<feature type="domain" description="DUF2179" evidence="7">
    <location>
        <begin position="227"/>
        <end position="281"/>
    </location>
</feature>
<keyword evidence="3 6" id="KW-0812">Transmembrane</keyword>
<evidence type="ECO:0000256" key="2">
    <source>
        <dbReference type="ARBA" id="ARBA00022475"/>
    </source>
</evidence>
<dbReference type="InterPro" id="IPR003740">
    <property type="entry name" value="YitT"/>
</dbReference>
<name>A0A6N2UV21_9FIRM</name>
<evidence type="ECO:0000256" key="4">
    <source>
        <dbReference type="ARBA" id="ARBA00022989"/>
    </source>
</evidence>
<feature type="transmembrane region" description="Helical" evidence="6">
    <location>
        <begin position="180"/>
        <end position="199"/>
    </location>
</feature>
<dbReference type="InterPro" id="IPR019264">
    <property type="entry name" value="DUF2179"/>
</dbReference>
<dbReference type="CDD" id="cd16380">
    <property type="entry name" value="YitT_C"/>
    <property type="match status" value="1"/>
</dbReference>
<dbReference type="AlphaFoldDB" id="A0A6N2UV21"/>
<evidence type="ECO:0000256" key="6">
    <source>
        <dbReference type="SAM" id="Phobius"/>
    </source>
</evidence>
<dbReference type="RefSeq" id="WP_156354724.1">
    <property type="nucleotide sequence ID" value="NZ_CACRST010000022.1"/>
</dbReference>
<gene>
    <name evidence="8" type="ORF">BGLFYP119_02283</name>
</gene>
<evidence type="ECO:0000256" key="3">
    <source>
        <dbReference type="ARBA" id="ARBA00022692"/>
    </source>
</evidence>
<evidence type="ECO:0000313" key="8">
    <source>
        <dbReference type="EMBL" id="VYT21197.1"/>
    </source>
</evidence>
<comment type="subcellular location">
    <subcellularLocation>
        <location evidence="1">Cell membrane</location>
        <topology evidence="1">Multi-pass membrane protein</topology>
    </subcellularLocation>
</comment>
<protein>
    <recommendedName>
        <fullName evidence="7">DUF2179 domain-containing protein</fullName>
    </recommendedName>
</protein>
<keyword evidence="2" id="KW-1003">Cell membrane</keyword>
<dbReference type="Gene3D" id="3.30.70.120">
    <property type="match status" value="1"/>
</dbReference>
<dbReference type="PIRSF" id="PIRSF006483">
    <property type="entry name" value="Membrane_protein_YitT"/>
    <property type="match status" value="1"/>
</dbReference>
<sequence length="287" mass="31027">MYTKTEWSLRTVFIDLLCDIIGGIFFAMGIYTFAKMADFSPGGISGLALIINYLWRLPIGATTLILNIPLVIIGYRFVGKQFLIKTACTIFITNFMVDIIFPFTPAYAGSPLMAALYSGICLGTGMAFFYMRGSSSGGMDFLTMTIKVTHPHFSLGMVTMGTDFLVILLGWPVWGSGDAVLYGLISSFAASVVLDKILYGIGAGRLLIIITDQGQALADHISRITGRGSTIVKAIGSYTQAKKDVLLCACSKSQFHLITSAAHEIDPGAFIMVTETNEVLGEGFIEK</sequence>
<dbReference type="EMBL" id="CACRST010000022">
    <property type="protein sequence ID" value="VYT21197.1"/>
    <property type="molecule type" value="Genomic_DNA"/>
</dbReference>
<evidence type="ECO:0000256" key="1">
    <source>
        <dbReference type="ARBA" id="ARBA00004651"/>
    </source>
</evidence>
<keyword evidence="5 6" id="KW-0472">Membrane</keyword>
<reference evidence="8" key="1">
    <citation type="submission" date="2019-11" db="EMBL/GenBank/DDBJ databases">
        <authorList>
            <person name="Feng L."/>
        </authorList>
    </citation>
    <scope>NUCLEOTIDE SEQUENCE</scope>
    <source>
        <strain evidence="8">BgluceraseaLFYP119</strain>
    </source>
</reference>
<dbReference type="PANTHER" id="PTHR33545:SF5">
    <property type="entry name" value="UPF0750 MEMBRANE PROTEIN YITT"/>
    <property type="match status" value="1"/>
</dbReference>
<evidence type="ECO:0000259" key="7">
    <source>
        <dbReference type="Pfam" id="PF10035"/>
    </source>
</evidence>
<dbReference type="Pfam" id="PF02588">
    <property type="entry name" value="YitT_membrane"/>
    <property type="match status" value="1"/>
</dbReference>
<keyword evidence="4 6" id="KW-1133">Transmembrane helix</keyword>
<accession>A0A6N2UV21</accession>
<dbReference type="InterPro" id="IPR051461">
    <property type="entry name" value="UPF0750_membrane"/>
</dbReference>
<organism evidence="8">
    <name type="scientific">Blautia glucerasea</name>
    <dbReference type="NCBI Taxonomy" id="536633"/>
    <lineage>
        <taxon>Bacteria</taxon>
        <taxon>Bacillati</taxon>
        <taxon>Bacillota</taxon>
        <taxon>Clostridia</taxon>
        <taxon>Lachnospirales</taxon>
        <taxon>Lachnospiraceae</taxon>
        <taxon>Blautia</taxon>
    </lineage>
</organism>